<evidence type="ECO:0000256" key="1">
    <source>
        <dbReference type="SAM" id="MobiDB-lite"/>
    </source>
</evidence>
<dbReference type="Proteomes" id="UP001620626">
    <property type="component" value="Unassembled WGS sequence"/>
</dbReference>
<gene>
    <name evidence="2" type="ORF">niasHT_029618</name>
</gene>
<dbReference type="AlphaFoldDB" id="A0ABD2JKX3"/>
<comment type="caution">
    <text evidence="2">The sequence shown here is derived from an EMBL/GenBank/DDBJ whole genome shotgun (WGS) entry which is preliminary data.</text>
</comment>
<keyword evidence="3" id="KW-1185">Reference proteome</keyword>
<organism evidence="2 3">
    <name type="scientific">Heterodera trifolii</name>
    <dbReference type="NCBI Taxonomy" id="157864"/>
    <lineage>
        <taxon>Eukaryota</taxon>
        <taxon>Metazoa</taxon>
        <taxon>Ecdysozoa</taxon>
        <taxon>Nematoda</taxon>
        <taxon>Chromadorea</taxon>
        <taxon>Rhabditida</taxon>
        <taxon>Tylenchina</taxon>
        <taxon>Tylenchomorpha</taxon>
        <taxon>Tylenchoidea</taxon>
        <taxon>Heteroderidae</taxon>
        <taxon>Heteroderinae</taxon>
        <taxon>Heterodera</taxon>
    </lineage>
</organism>
<evidence type="ECO:0000313" key="2">
    <source>
        <dbReference type="EMBL" id="KAL3091275.1"/>
    </source>
</evidence>
<evidence type="ECO:0000313" key="3">
    <source>
        <dbReference type="Proteomes" id="UP001620626"/>
    </source>
</evidence>
<reference evidence="2 3" key="1">
    <citation type="submission" date="2024-10" db="EMBL/GenBank/DDBJ databases">
        <authorList>
            <person name="Kim D."/>
        </authorList>
    </citation>
    <scope>NUCLEOTIDE SEQUENCE [LARGE SCALE GENOMIC DNA]</scope>
    <source>
        <strain evidence="2">BH-2024</strain>
    </source>
</reference>
<protein>
    <submittedName>
        <fullName evidence="2">Uncharacterized protein</fullName>
    </submittedName>
</protein>
<accession>A0ABD2JKX3</accession>
<name>A0ABD2JKX3_9BILA</name>
<proteinExistence type="predicted"/>
<sequence length="102" mass="11986">MDCSFLIFTRQLPKSWELDYSSSEESDNTEDDEESDNTEDDEESDNTEDESDDIIPDQNTPETGSYQHELELFKEPLWNYLRAIKIDKSECKGRQCYKRVSS</sequence>
<feature type="compositionally biased region" description="Acidic residues" evidence="1">
    <location>
        <begin position="22"/>
        <end position="55"/>
    </location>
</feature>
<dbReference type="EMBL" id="JBICBT010000945">
    <property type="protein sequence ID" value="KAL3091275.1"/>
    <property type="molecule type" value="Genomic_DNA"/>
</dbReference>
<feature type="region of interest" description="Disordered" evidence="1">
    <location>
        <begin position="17"/>
        <end position="68"/>
    </location>
</feature>
<feature type="compositionally biased region" description="Polar residues" evidence="1">
    <location>
        <begin position="57"/>
        <end position="66"/>
    </location>
</feature>